<evidence type="ECO:0000313" key="1">
    <source>
        <dbReference type="EMBL" id="KAG5614909.1"/>
    </source>
</evidence>
<gene>
    <name evidence="1" type="ORF">H5410_014733</name>
</gene>
<organism evidence="1 2">
    <name type="scientific">Solanum commersonii</name>
    <name type="common">Commerson's wild potato</name>
    <name type="synonym">Commerson's nightshade</name>
    <dbReference type="NCBI Taxonomy" id="4109"/>
    <lineage>
        <taxon>Eukaryota</taxon>
        <taxon>Viridiplantae</taxon>
        <taxon>Streptophyta</taxon>
        <taxon>Embryophyta</taxon>
        <taxon>Tracheophyta</taxon>
        <taxon>Spermatophyta</taxon>
        <taxon>Magnoliopsida</taxon>
        <taxon>eudicotyledons</taxon>
        <taxon>Gunneridae</taxon>
        <taxon>Pentapetalae</taxon>
        <taxon>asterids</taxon>
        <taxon>lamiids</taxon>
        <taxon>Solanales</taxon>
        <taxon>Solanaceae</taxon>
        <taxon>Solanoideae</taxon>
        <taxon>Solaneae</taxon>
        <taxon>Solanum</taxon>
    </lineage>
</organism>
<dbReference type="AlphaFoldDB" id="A0A9J5ZRP3"/>
<protein>
    <submittedName>
        <fullName evidence="1">Uncharacterized protein</fullName>
    </submittedName>
</protein>
<dbReference type="Proteomes" id="UP000824120">
    <property type="component" value="Chromosome 3"/>
</dbReference>
<proteinExistence type="predicted"/>
<reference evidence="1 2" key="1">
    <citation type="submission" date="2020-09" db="EMBL/GenBank/DDBJ databases">
        <title>De no assembly of potato wild relative species, Solanum commersonii.</title>
        <authorList>
            <person name="Cho K."/>
        </authorList>
    </citation>
    <scope>NUCLEOTIDE SEQUENCE [LARGE SCALE GENOMIC DNA]</scope>
    <source>
        <strain evidence="1">LZ3.2</strain>
        <tissue evidence="1">Leaf</tissue>
    </source>
</reference>
<sequence length="310" mass="34150">MVKHHRKWRVRIGQREATFAKACKHQLWRVRIWQMTSSNDIHHQAKPGRIIRGVCASAKRHRLWPACIGGINQGLDASDVACASANGAANGSNNQPMSARITPALHTLVSQRRAWPTRIFLGLHTTVLADVRRGLPTSPLACTQRSADVGHGLPLSAVASSQRPDSIARTHRSTNVKRGLASSSLAYTILSADVGRGLPLLSVARITSAPTSDAFPPSIVRILHTSVCQCRTWRGRVFRKLFTFVSRRRTWPANIVRSLHTSIDLPTSDVVCPYHLLLALVKRATSHAETLVEVLSTTCGCPCRRKIKRV</sequence>
<comment type="caution">
    <text evidence="1">The sequence shown here is derived from an EMBL/GenBank/DDBJ whole genome shotgun (WGS) entry which is preliminary data.</text>
</comment>
<keyword evidence="2" id="KW-1185">Reference proteome</keyword>
<evidence type="ECO:0000313" key="2">
    <source>
        <dbReference type="Proteomes" id="UP000824120"/>
    </source>
</evidence>
<accession>A0A9J5ZRP3</accession>
<dbReference type="EMBL" id="JACXVP010000003">
    <property type="protein sequence ID" value="KAG5614909.1"/>
    <property type="molecule type" value="Genomic_DNA"/>
</dbReference>
<name>A0A9J5ZRP3_SOLCO</name>